<sequence>MAANDKPIERRRILQGIAVAGGTALAGCSGGGGGDGSGGDTDTQSDSEGDSGGSTEMDDSGGGVSGEVNFVHISSFEPSAQDFAGQFNAASDATLETQGTPAESSSTREYYINQFAAQSGSFDVGMMDVVWPAEFVGAGWATSVSDPDGNMDTMLSTPVEAVTLDGSTYGMPMFTDANGFYYRSDWLEALGYDEPPATYTEVVNIAQEAKEQIDACENGYIWQGGANEGLTIMWLNWVWGFGGSIRDGDGNLVVNSEEGIQALQHAVDLIYEHDVTPESIPSSGTDGNRQTFQQGGTMFMRNWPYAYGLFQDDTPVTDSFDVTTMPKAEGNPDANNSCLGGWSLFINNFTENAAAAQEFAQYAGTLEAQEILSGEHGRLPVRQELYEDSYWEDSDYDKPGNLDIFSEILQQTSARPATAQYSQFSNLVYTECNRALTQTKSPEEALNDAQAEIDSEINNG</sequence>
<evidence type="ECO:0000256" key="1">
    <source>
        <dbReference type="ARBA" id="ARBA00008520"/>
    </source>
</evidence>
<dbReference type="GO" id="GO:0055052">
    <property type="term" value="C:ATP-binding cassette (ABC) transporter complex, substrate-binding subunit-containing"/>
    <property type="evidence" value="ECO:0007669"/>
    <property type="project" value="TreeGrafter"/>
</dbReference>
<dbReference type="PROSITE" id="PS51257">
    <property type="entry name" value="PROKAR_LIPOPROTEIN"/>
    <property type="match status" value="1"/>
</dbReference>
<evidence type="ECO:0000256" key="4">
    <source>
        <dbReference type="SAM" id="MobiDB-lite"/>
    </source>
</evidence>
<dbReference type="Gene3D" id="3.40.190.10">
    <property type="entry name" value="Periplasmic binding protein-like II"/>
    <property type="match status" value="2"/>
</dbReference>
<dbReference type="OrthoDB" id="328108at2157"/>
<evidence type="ECO:0000256" key="2">
    <source>
        <dbReference type="ARBA" id="ARBA00022448"/>
    </source>
</evidence>
<dbReference type="PANTHER" id="PTHR30061">
    <property type="entry name" value="MALTOSE-BINDING PERIPLASMIC PROTEIN"/>
    <property type="match status" value="1"/>
</dbReference>
<dbReference type="Pfam" id="PF01547">
    <property type="entry name" value="SBP_bac_1"/>
    <property type="match status" value="1"/>
</dbReference>
<gene>
    <name evidence="5" type="ORF">GCM10008995_20210</name>
</gene>
<feature type="compositionally biased region" description="Acidic residues" evidence="4">
    <location>
        <begin position="451"/>
        <end position="460"/>
    </location>
</feature>
<proteinExistence type="inferred from homology"/>
<comment type="caution">
    <text evidence="5">The sequence shown here is derived from an EMBL/GenBank/DDBJ whole genome shotgun (WGS) entry which is preliminary data.</text>
</comment>
<dbReference type="SUPFAM" id="SSF53850">
    <property type="entry name" value="Periplasmic binding protein-like II"/>
    <property type="match status" value="1"/>
</dbReference>
<feature type="region of interest" description="Disordered" evidence="4">
    <location>
        <begin position="25"/>
        <end position="66"/>
    </location>
</feature>
<dbReference type="AlphaFoldDB" id="A0A830EU68"/>
<dbReference type="Proteomes" id="UP000653099">
    <property type="component" value="Unassembled WGS sequence"/>
</dbReference>
<dbReference type="GO" id="GO:0042956">
    <property type="term" value="P:maltodextrin transmembrane transport"/>
    <property type="evidence" value="ECO:0007669"/>
    <property type="project" value="TreeGrafter"/>
</dbReference>
<reference evidence="5" key="2">
    <citation type="submission" date="2020-09" db="EMBL/GenBank/DDBJ databases">
        <authorList>
            <person name="Sun Q."/>
            <person name="Ohkuma M."/>
        </authorList>
    </citation>
    <scope>NUCLEOTIDE SEQUENCE</scope>
    <source>
        <strain evidence="5">JCM 14359</strain>
    </source>
</reference>
<keyword evidence="2" id="KW-0813">Transport</keyword>
<organism evidence="5 6">
    <name type="scientific">Halobellus salinus</name>
    <dbReference type="NCBI Taxonomy" id="931585"/>
    <lineage>
        <taxon>Archaea</taxon>
        <taxon>Methanobacteriati</taxon>
        <taxon>Methanobacteriota</taxon>
        <taxon>Stenosarchaea group</taxon>
        <taxon>Halobacteria</taxon>
        <taxon>Halobacteriales</taxon>
        <taxon>Haloferacaceae</taxon>
        <taxon>Halobellus</taxon>
    </lineage>
</organism>
<evidence type="ECO:0000313" key="5">
    <source>
        <dbReference type="EMBL" id="GGJ10321.1"/>
    </source>
</evidence>
<keyword evidence="6" id="KW-1185">Reference proteome</keyword>
<dbReference type="GO" id="GO:0015768">
    <property type="term" value="P:maltose transport"/>
    <property type="evidence" value="ECO:0007669"/>
    <property type="project" value="TreeGrafter"/>
</dbReference>
<name>A0A830EU68_9EURY</name>
<dbReference type="EMBL" id="BMOC01000012">
    <property type="protein sequence ID" value="GGJ10321.1"/>
    <property type="molecule type" value="Genomic_DNA"/>
</dbReference>
<feature type="region of interest" description="Disordered" evidence="4">
    <location>
        <begin position="440"/>
        <end position="460"/>
    </location>
</feature>
<keyword evidence="3" id="KW-0732">Signal</keyword>
<evidence type="ECO:0000256" key="3">
    <source>
        <dbReference type="ARBA" id="ARBA00022729"/>
    </source>
</evidence>
<evidence type="ECO:0000313" key="6">
    <source>
        <dbReference type="Proteomes" id="UP000653099"/>
    </source>
</evidence>
<reference evidence="5" key="1">
    <citation type="journal article" date="2014" name="Int. J. Syst. Evol. Microbiol.">
        <title>Complete genome sequence of Corynebacterium casei LMG S-19264T (=DSM 44701T), isolated from a smear-ripened cheese.</title>
        <authorList>
            <consortium name="US DOE Joint Genome Institute (JGI-PGF)"/>
            <person name="Walter F."/>
            <person name="Albersmeier A."/>
            <person name="Kalinowski J."/>
            <person name="Ruckert C."/>
        </authorList>
    </citation>
    <scope>NUCLEOTIDE SEQUENCE</scope>
    <source>
        <strain evidence="5">JCM 14359</strain>
    </source>
</reference>
<dbReference type="PANTHER" id="PTHR30061:SF50">
    <property type="entry name" value="MALTOSE_MALTODEXTRIN-BINDING PERIPLASMIC PROTEIN"/>
    <property type="match status" value="1"/>
</dbReference>
<accession>A0A830EU68</accession>
<dbReference type="RefSeq" id="WP_188787289.1">
    <property type="nucleotide sequence ID" value="NZ_BMOC01000012.1"/>
</dbReference>
<feature type="compositionally biased region" description="Gly residues" evidence="4">
    <location>
        <begin position="28"/>
        <end position="39"/>
    </location>
</feature>
<dbReference type="GO" id="GO:1901982">
    <property type="term" value="F:maltose binding"/>
    <property type="evidence" value="ECO:0007669"/>
    <property type="project" value="TreeGrafter"/>
</dbReference>
<protein>
    <submittedName>
        <fullName evidence="5">ABC transporter substrate-binding protein</fullName>
    </submittedName>
</protein>
<comment type="similarity">
    <text evidence="1">Belongs to the bacterial solute-binding protein 1 family.</text>
</comment>
<dbReference type="InterPro" id="IPR006059">
    <property type="entry name" value="SBP"/>
</dbReference>